<organism evidence="2 3">
    <name type="scientific">Caldalkalibacillus thermarum (strain TA2.A1)</name>
    <dbReference type="NCBI Taxonomy" id="986075"/>
    <lineage>
        <taxon>Bacteria</taxon>
        <taxon>Bacillati</taxon>
        <taxon>Bacillota</taxon>
        <taxon>Bacilli</taxon>
        <taxon>Bacillales</taxon>
        <taxon>Bacillaceae</taxon>
        <taxon>Caldalkalibacillus</taxon>
    </lineage>
</organism>
<keyword evidence="1" id="KW-1133">Transmembrane helix</keyword>
<proteinExistence type="predicted"/>
<dbReference type="EMBL" id="AFCE01000003">
    <property type="protein sequence ID" value="EGL84305.1"/>
    <property type="molecule type" value="Genomic_DNA"/>
</dbReference>
<sequence length="35" mass="3718">MKRLALEIKKVIVPLLCLLITGSLLVACMPGGEHG</sequence>
<dbReference type="PROSITE" id="PS51257">
    <property type="entry name" value="PROKAR_LIPOPROTEIN"/>
    <property type="match status" value="1"/>
</dbReference>
<feature type="transmembrane region" description="Helical" evidence="1">
    <location>
        <begin position="12"/>
        <end position="32"/>
    </location>
</feature>
<name>F5L2Y3_CALTT</name>
<keyword evidence="1" id="KW-0472">Membrane</keyword>
<comment type="caution">
    <text evidence="2">The sequence shown here is derived from an EMBL/GenBank/DDBJ whole genome shotgun (WGS) entry which is preliminary data.</text>
</comment>
<evidence type="ECO:0000313" key="3">
    <source>
        <dbReference type="Proteomes" id="UP000010716"/>
    </source>
</evidence>
<gene>
    <name evidence="2" type="ORF">CathTA2_0143</name>
</gene>
<dbReference type="Proteomes" id="UP000010716">
    <property type="component" value="Unassembled WGS sequence"/>
</dbReference>
<evidence type="ECO:0000313" key="2">
    <source>
        <dbReference type="EMBL" id="EGL84305.1"/>
    </source>
</evidence>
<evidence type="ECO:0000256" key="1">
    <source>
        <dbReference type="SAM" id="Phobius"/>
    </source>
</evidence>
<accession>F5L2Y3</accession>
<protein>
    <submittedName>
        <fullName evidence="2">Uncharacterized protein</fullName>
    </submittedName>
</protein>
<dbReference type="AlphaFoldDB" id="F5L2Y3"/>
<keyword evidence="1" id="KW-0812">Transmembrane</keyword>
<reference evidence="2 3" key="1">
    <citation type="journal article" date="2011" name="J. Bacteriol.">
        <title>Draft genome sequence of the thermoalkaliphilic Caldalkalibacillus thermarum strain TA2.A1.</title>
        <authorList>
            <person name="Kalamorz F."/>
            <person name="Keis S."/>
            <person name="McMillan D.G."/>
            <person name="Olsson K."/>
            <person name="Stanton J.A."/>
            <person name="Stockwell P."/>
            <person name="Black M.A."/>
            <person name="Klingeman D.M."/>
            <person name="Land M.L."/>
            <person name="Han C.S."/>
            <person name="Martin S.L."/>
            <person name="Becher S.A."/>
            <person name="Peddie C.J."/>
            <person name="Morgan H.W."/>
            <person name="Matthies D."/>
            <person name="Preiss L."/>
            <person name="Meier T."/>
            <person name="Brown S.D."/>
            <person name="Cook G.M."/>
        </authorList>
    </citation>
    <scope>NUCLEOTIDE SEQUENCE [LARGE SCALE GENOMIC DNA]</scope>
    <source>
        <strain evidence="2 3">TA2.A1</strain>
    </source>
</reference>